<organism evidence="1 2">
    <name type="scientific">Haladaptatus litoreus</name>
    <dbReference type="NCBI Taxonomy" id="553468"/>
    <lineage>
        <taxon>Archaea</taxon>
        <taxon>Methanobacteriati</taxon>
        <taxon>Methanobacteriota</taxon>
        <taxon>Stenosarchaea group</taxon>
        <taxon>Halobacteria</taxon>
        <taxon>Halobacteriales</taxon>
        <taxon>Haladaptataceae</taxon>
        <taxon>Haladaptatus</taxon>
    </lineage>
</organism>
<evidence type="ECO:0000313" key="1">
    <source>
        <dbReference type="EMBL" id="SIR29826.1"/>
    </source>
</evidence>
<gene>
    <name evidence="1" type="ORF">SAMN05421858_2148</name>
</gene>
<reference evidence="2" key="1">
    <citation type="submission" date="2017-01" db="EMBL/GenBank/DDBJ databases">
        <authorList>
            <person name="Varghese N."/>
            <person name="Submissions S."/>
        </authorList>
    </citation>
    <scope>NUCLEOTIDE SEQUENCE [LARGE SCALE GENOMIC DNA]</scope>
    <source>
        <strain evidence="2">CGMCC 1.7737</strain>
    </source>
</reference>
<proteinExistence type="predicted"/>
<dbReference type="AlphaFoldDB" id="A0A1N6ZSY0"/>
<dbReference type="EMBL" id="FTNO01000001">
    <property type="protein sequence ID" value="SIR29826.1"/>
    <property type="molecule type" value="Genomic_DNA"/>
</dbReference>
<keyword evidence="2" id="KW-1185">Reference proteome</keyword>
<accession>A0A1N6ZSY0</accession>
<sequence>MGGQTTGLPAPWLGRGKSKIFSAAKDAVFRRRGLRLVLVTDSSTDFSKLNFHPKPPVSTSQKSVSRKGYKEMALLNLLEFNKYGVLKSESVFILLINHEISDICANLTLSVRCLLAMK</sequence>
<name>A0A1N6ZSY0_9EURY</name>
<protein>
    <submittedName>
        <fullName evidence="1">Uncharacterized protein</fullName>
    </submittedName>
</protein>
<evidence type="ECO:0000313" key="2">
    <source>
        <dbReference type="Proteomes" id="UP000186914"/>
    </source>
</evidence>
<dbReference type="Proteomes" id="UP000186914">
    <property type="component" value="Unassembled WGS sequence"/>
</dbReference>